<dbReference type="Proteomes" id="UP000319783">
    <property type="component" value="Unassembled WGS sequence"/>
</dbReference>
<dbReference type="InterPro" id="IPR035093">
    <property type="entry name" value="RelE/ParE_toxin_dom_sf"/>
</dbReference>
<organism evidence="2 3">
    <name type="scientific">Candidatus Jettenia ecosi</name>
    <dbReference type="NCBI Taxonomy" id="2494326"/>
    <lineage>
        <taxon>Bacteria</taxon>
        <taxon>Pseudomonadati</taxon>
        <taxon>Planctomycetota</taxon>
        <taxon>Candidatus Brocadiia</taxon>
        <taxon>Candidatus Brocadiales</taxon>
        <taxon>Candidatus Brocadiaceae</taxon>
        <taxon>Candidatus Jettenia</taxon>
    </lineage>
</organism>
<sequence length="86" mass="10037">MFKILLSKKATKYYEKLDDKTARKVNKAIEEIGNNPFRGTHIKRLIGNLEGKYRYKLGHIRIVYIVNNEKEIIIIEAIGARGDIYK</sequence>
<evidence type="ECO:0000256" key="1">
    <source>
        <dbReference type="ARBA" id="ARBA00022649"/>
    </source>
</evidence>
<keyword evidence="1" id="KW-1277">Toxin-antitoxin system</keyword>
<dbReference type="Pfam" id="PF05016">
    <property type="entry name" value="ParE_toxin"/>
    <property type="match status" value="1"/>
</dbReference>
<dbReference type="PANTHER" id="PTHR38813:SF1">
    <property type="entry name" value="TOXIN RELE1-RELATED"/>
    <property type="match status" value="1"/>
</dbReference>
<evidence type="ECO:0000313" key="2">
    <source>
        <dbReference type="EMBL" id="TLD42808.1"/>
    </source>
</evidence>
<evidence type="ECO:0000313" key="3">
    <source>
        <dbReference type="Proteomes" id="UP000319783"/>
    </source>
</evidence>
<reference evidence="2 3" key="1">
    <citation type="submission" date="2019-04" db="EMBL/GenBank/DDBJ databases">
        <title>Genome of a novel bacterium Candidatus Jettenia ecosi reconstructed from metagenome of an anammox bioreactor.</title>
        <authorList>
            <person name="Mardanov A.V."/>
            <person name="Beletsky A.V."/>
            <person name="Ravin N.V."/>
            <person name="Botchkova E.A."/>
            <person name="Litti Y.V."/>
            <person name="Nozhevnikova A.N."/>
        </authorList>
    </citation>
    <scope>NUCLEOTIDE SEQUENCE [LARGE SCALE GENOMIC DNA]</scope>
    <source>
        <strain evidence="2">J2</strain>
    </source>
</reference>
<comment type="caution">
    <text evidence="2">The sequence shown here is derived from an EMBL/GenBank/DDBJ whole genome shotgun (WGS) entry which is preliminary data.</text>
</comment>
<dbReference type="AlphaFoldDB" id="A0A533QDN0"/>
<name>A0A533QDN0_9BACT</name>
<dbReference type="PANTHER" id="PTHR38813">
    <property type="match status" value="1"/>
</dbReference>
<dbReference type="EMBL" id="SULG01000012">
    <property type="protein sequence ID" value="TLD42808.1"/>
    <property type="molecule type" value="Genomic_DNA"/>
</dbReference>
<dbReference type="InterPro" id="IPR052747">
    <property type="entry name" value="TA_system_RelE_toxin"/>
</dbReference>
<protein>
    <submittedName>
        <fullName evidence="2">RelE/StbE replicon stabilization toxin</fullName>
    </submittedName>
</protein>
<proteinExistence type="predicted"/>
<dbReference type="Gene3D" id="3.30.2310.20">
    <property type="entry name" value="RelE-like"/>
    <property type="match status" value="1"/>
</dbReference>
<dbReference type="SUPFAM" id="SSF143011">
    <property type="entry name" value="RelE-like"/>
    <property type="match status" value="1"/>
</dbReference>
<dbReference type="InterPro" id="IPR007712">
    <property type="entry name" value="RelE/ParE_toxin"/>
</dbReference>
<gene>
    <name evidence="2" type="ORF">JETT_0830</name>
</gene>
<accession>A0A533QDN0</accession>